<evidence type="ECO:0000256" key="2">
    <source>
        <dbReference type="PROSITE-ProRule" id="PRU00176"/>
    </source>
</evidence>
<dbReference type="PROSITE" id="PS50102">
    <property type="entry name" value="RRM"/>
    <property type="match status" value="1"/>
</dbReference>
<dbReference type="PANTHER" id="PTHR13191:SF0">
    <property type="entry name" value="RIBOSOMAL RNA-PROCESSING PROTEIN 7 HOMOLOG A-RELATED"/>
    <property type="match status" value="1"/>
</dbReference>
<gene>
    <name evidence="5" type="ORF">Naga_100008g16</name>
</gene>
<name>W7TLN5_9STRA</name>
<dbReference type="Pfam" id="PF17799">
    <property type="entry name" value="RRM_Rrp7"/>
    <property type="match status" value="1"/>
</dbReference>
<dbReference type="AlphaFoldDB" id="W7TLN5"/>
<proteinExistence type="inferred from homology"/>
<dbReference type="GO" id="GO:0000028">
    <property type="term" value="P:ribosomal small subunit assembly"/>
    <property type="evidence" value="ECO:0007669"/>
    <property type="project" value="TreeGrafter"/>
</dbReference>
<dbReference type="OrthoDB" id="194319at2759"/>
<dbReference type="Gene3D" id="6.10.250.1770">
    <property type="match status" value="1"/>
</dbReference>
<comment type="caution">
    <text evidence="5">The sequence shown here is derived from an EMBL/GenBank/DDBJ whole genome shotgun (WGS) entry which is preliminary data.</text>
</comment>
<dbReference type="GO" id="GO:0006364">
    <property type="term" value="P:rRNA processing"/>
    <property type="evidence" value="ECO:0007669"/>
    <property type="project" value="TreeGrafter"/>
</dbReference>
<dbReference type="InterPro" id="IPR012677">
    <property type="entry name" value="Nucleotide-bd_a/b_plait_sf"/>
</dbReference>
<evidence type="ECO:0000313" key="5">
    <source>
        <dbReference type="EMBL" id="EWM27985.1"/>
    </source>
</evidence>
<keyword evidence="2" id="KW-0694">RNA-binding</keyword>
<dbReference type="InterPro" id="IPR040446">
    <property type="entry name" value="RRP7"/>
</dbReference>
<dbReference type="InterPro" id="IPR035979">
    <property type="entry name" value="RBD_domain_sf"/>
</dbReference>
<dbReference type="InterPro" id="IPR000504">
    <property type="entry name" value="RRM_dom"/>
</dbReference>
<feature type="compositionally biased region" description="Basic and acidic residues" evidence="3">
    <location>
        <begin position="245"/>
        <end position="256"/>
    </location>
</feature>
<feature type="domain" description="RRM" evidence="4">
    <location>
        <begin position="86"/>
        <end position="174"/>
    </location>
</feature>
<dbReference type="EMBL" id="AZIL01000356">
    <property type="protein sequence ID" value="EWM27985.1"/>
    <property type="molecule type" value="Genomic_DNA"/>
</dbReference>
<dbReference type="PANTHER" id="PTHR13191">
    <property type="entry name" value="RIBOSOMAL RNA PROCESSING PROTEIN 7-RELATED"/>
    <property type="match status" value="1"/>
</dbReference>
<dbReference type="GO" id="GO:0003723">
    <property type="term" value="F:RNA binding"/>
    <property type="evidence" value="ECO:0007669"/>
    <property type="project" value="UniProtKB-UniRule"/>
</dbReference>
<evidence type="ECO:0000259" key="4">
    <source>
        <dbReference type="PROSITE" id="PS50102"/>
    </source>
</evidence>
<dbReference type="InterPro" id="IPR024326">
    <property type="entry name" value="RRP7_C"/>
</dbReference>
<dbReference type="GO" id="GO:0032545">
    <property type="term" value="C:CURI complex"/>
    <property type="evidence" value="ECO:0007669"/>
    <property type="project" value="TreeGrafter"/>
</dbReference>
<feature type="region of interest" description="Disordered" evidence="3">
    <location>
        <begin position="245"/>
        <end position="306"/>
    </location>
</feature>
<evidence type="ECO:0000313" key="6">
    <source>
        <dbReference type="Proteomes" id="UP000019335"/>
    </source>
</evidence>
<evidence type="ECO:0000256" key="1">
    <source>
        <dbReference type="ARBA" id="ARBA00006110"/>
    </source>
</evidence>
<protein>
    <submittedName>
        <fullName evidence="5">Ribosomal rna-processing protein 7</fullName>
    </submittedName>
</protein>
<dbReference type="SUPFAM" id="SSF54928">
    <property type="entry name" value="RNA-binding domain, RBD"/>
    <property type="match status" value="1"/>
</dbReference>
<reference evidence="5 6" key="1">
    <citation type="journal article" date="2014" name="Mol. Plant">
        <title>Chromosome Scale Genome Assembly and Transcriptome Profiling of Nannochloropsis gaditana in Nitrogen Depletion.</title>
        <authorList>
            <person name="Corteggiani Carpinelli E."/>
            <person name="Telatin A."/>
            <person name="Vitulo N."/>
            <person name="Forcato C."/>
            <person name="D'Angelo M."/>
            <person name="Schiavon R."/>
            <person name="Vezzi A."/>
            <person name="Giacometti G.M."/>
            <person name="Morosinotto T."/>
            <person name="Valle G."/>
        </authorList>
    </citation>
    <scope>NUCLEOTIDE SEQUENCE [LARGE SCALE GENOMIC DNA]</scope>
    <source>
        <strain evidence="5 6">B-31</strain>
    </source>
</reference>
<evidence type="ECO:0000256" key="3">
    <source>
        <dbReference type="SAM" id="MobiDB-lite"/>
    </source>
</evidence>
<feature type="compositionally biased region" description="Basic residues" evidence="3">
    <location>
        <begin position="283"/>
        <end position="297"/>
    </location>
</feature>
<dbReference type="Pfam" id="PF12923">
    <property type="entry name" value="RRP7"/>
    <property type="match status" value="1"/>
</dbReference>
<dbReference type="InterPro" id="IPR040447">
    <property type="entry name" value="RRM_Rrp7"/>
</dbReference>
<sequence>MLLSPTEGLVHMGWGGSTGLTAGLLLYLRFESTASIAAFQELGNMHVKGYKVITVPLNNNTSSPFSRFVYVRQHNNKGEEELPHGRTLFLANVPAQIGVDVHMYLKEAFAKFGEVELVRVKESSDNDAMSSYTVKSAIAFVIFRSSKGVKSVMNAPFGESRLPPPSVKASLAEYKPSKRQRKLHSQYQDTANETERKEAMAAALEEDVQSLVRRFRAKLPQAKLLQEEVDDYMARFEAAEEEAERKRKEAASKPDADGFVTVAYGKKRRRGGDADGSDGMNGGRKRGRAGSQKKKKKERELKNFYAHQMREAKREQLARLRTRFEEDKARIEKMKAARKFKPFG</sequence>
<dbReference type="Proteomes" id="UP000019335">
    <property type="component" value="Chromosome 5"/>
</dbReference>
<accession>W7TLN5</accession>
<comment type="similarity">
    <text evidence="1">Belongs to the RRP7 family.</text>
</comment>
<dbReference type="Gene3D" id="3.30.70.330">
    <property type="match status" value="1"/>
</dbReference>
<organism evidence="5 6">
    <name type="scientific">Nannochloropsis gaditana</name>
    <dbReference type="NCBI Taxonomy" id="72520"/>
    <lineage>
        <taxon>Eukaryota</taxon>
        <taxon>Sar</taxon>
        <taxon>Stramenopiles</taxon>
        <taxon>Ochrophyta</taxon>
        <taxon>Eustigmatophyceae</taxon>
        <taxon>Eustigmatales</taxon>
        <taxon>Monodopsidaceae</taxon>
        <taxon>Nannochloropsis</taxon>
    </lineage>
</organism>
<dbReference type="GO" id="GO:0034456">
    <property type="term" value="C:UTP-C complex"/>
    <property type="evidence" value="ECO:0007669"/>
    <property type="project" value="TreeGrafter"/>
</dbReference>
<keyword evidence="6" id="KW-1185">Reference proteome</keyword>